<comment type="function">
    <text evidence="4">Acts as an anti-CsrA protein, binds CsrA and prevents it from repressing translation of its target genes, one of which is flagellin. Binds to flagellin and participates in the assembly of the flagellum.</text>
</comment>
<dbReference type="EMBL" id="CP095075">
    <property type="protein sequence ID" value="UOR11674.1"/>
    <property type="molecule type" value="Genomic_DNA"/>
</dbReference>
<keyword evidence="3 4" id="KW-0810">Translation regulation</keyword>
<comment type="subcellular location">
    <subcellularLocation>
        <location evidence="4">Cytoplasm</location>
    </subcellularLocation>
</comment>
<dbReference type="HAMAP" id="MF_01185">
    <property type="entry name" value="FliW"/>
    <property type="match status" value="1"/>
</dbReference>
<dbReference type="NCBIfam" id="NF009793">
    <property type="entry name" value="PRK13285.1-1"/>
    <property type="match status" value="1"/>
</dbReference>
<comment type="similarity">
    <text evidence="4">Belongs to the FliW family.</text>
</comment>
<dbReference type="Proteomes" id="UP000830326">
    <property type="component" value="Chromosome"/>
</dbReference>
<evidence type="ECO:0000256" key="2">
    <source>
        <dbReference type="ARBA" id="ARBA00022795"/>
    </source>
</evidence>
<keyword evidence="2 4" id="KW-1005">Bacterial flagellum biogenesis</keyword>
<sequence length="150" mass="16953">MKVETKYFGVVEVEENELIHFEQGLPGFESYRSFVLLPVDETGVYYALQSCEEAGVSLIVASPYLFYKEYEFDLGKQMQLDLDIGKAVDVAVYSVVTLREPFKESTINLQAPIIVNVNNGKAKQLILADEIYQTRHSLSQEEGGEQHARP</sequence>
<evidence type="ECO:0000313" key="5">
    <source>
        <dbReference type="EMBL" id="UOR11674.1"/>
    </source>
</evidence>
<organism evidence="5 6">
    <name type="scientific">Halobacillus amylolyticus</name>
    <dbReference type="NCBI Taxonomy" id="2932259"/>
    <lineage>
        <taxon>Bacteria</taxon>
        <taxon>Bacillati</taxon>
        <taxon>Bacillota</taxon>
        <taxon>Bacilli</taxon>
        <taxon>Bacillales</taxon>
        <taxon>Bacillaceae</taxon>
        <taxon>Halobacillus</taxon>
    </lineage>
</organism>
<dbReference type="Pfam" id="PF02623">
    <property type="entry name" value="FliW"/>
    <property type="match status" value="1"/>
</dbReference>
<evidence type="ECO:0000256" key="1">
    <source>
        <dbReference type="ARBA" id="ARBA00022490"/>
    </source>
</evidence>
<dbReference type="RefSeq" id="WP_245031866.1">
    <property type="nucleotide sequence ID" value="NZ_CP095075.1"/>
</dbReference>
<protein>
    <recommendedName>
        <fullName evidence="4">Flagellar assembly factor FliW</fullName>
    </recommendedName>
</protein>
<keyword evidence="4" id="KW-0143">Chaperone</keyword>
<evidence type="ECO:0000256" key="3">
    <source>
        <dbReference type="ARBA" id="ARBA00022845"/>
    </source>
</evidence>
<keyword evidence="1 4" id="KW-0963">Cytoplasm</keyword>
<keyword evidence="5" id="KW-0969">Cilium</keyword>
<dbReference type="InterPro" id="IPR003775">
    <property type="entry name" value="Flagellar_assembly_factor_FliW"/>
</dbReference>
<gene>
    <name evidence="4" type="primary">fliW</name>
    <name evidence="5" type="ORF">MUO15_19190</name>
</gene>
<dbReference type="PANTHER" id="PTHR39190:SF1">
    <property type="entry name" value="FLAGELLAR ASSEMBLY FACTOR FLIW"/>
    <property type="match status" value="1"/>
</dbReference>
<keyword evidence="6" id="KW-1185">Reference proteome</keyword>
<dbReference type="PANTHER" id="PTHR39190">
    <property type="entry name" value="FLAGELLAR ASSEMBLY FACTOR FLIW"/>
    <property type="match status" value="1"/>
</dbReference>
<dbReference type="InterPro" id="IPR024046">
    <property type="entry name" value="Flagellar_assmbl_FliW_dom_sf"/>
</dbReference>
<name>A0ABY4HAQ4_9BACI</name>
<evidence type="ECO:0000256" key="4">
    <source>
        <dbReference type="HAMAP-Rule" id="MF_01185"/>
    </source>
</evidence>
<keyword evidence="5" id="KW-0282">Flagellum</keyword>
<keyword evidence="5" id="KW-0966">Cell projection</keyword>
<reference evidence="5" key="1">
    <citation type="submission" date="2022-04" db="EMBL/GenBank/DDBJ databases">
        <title>Halobacillus sp. isolated from saltern.</title>
        <authorList>
            <person name="Won M."/>
            <person name="Lee C.-M."/>
            <person name="Woen H.-Y."/>
            <person name="Kwon S.-W."/>
        </authorList>
    </citation>
    <scope>NUCLEOTIDE SEQUENCE</scope>
    <source>
        <strain evidence="5">SSHM10-5</strain>
    </source>
</reference>
<evidence type="ECO:0000313" key="6">
    <source>
        <dbReference type="Proteomes" id="UP000830326"/>
    </source>
</evidence>
<accession>A0ABY4HAQ4</accession>
<comment type="subunit">
    <text evidence="4">Interacts with translational regulator CsrA and flagellin(s).</text>
</comment>
<dbReference type="Gene3D" id="2.30.290.10">
    <property type="entry name" value="BH3618-like"/>
    <property type="match status" value="1"/>
</dbReference>
<dbReference type="SUPFAM" id="SSF141457">
    <property type="entry name" value="BH3618-like"/>
    <property type="match status" value="1"/>
</dbReference>
<proteinExistence type="inferred from homology"/>